<dbReference type="GO" id="GO:0007099">
    <property type="term" value="P:centriole replication"/>
    <property type="evidence" value="ECO:0007669"/>
    <property type="project" value="TreeGrafter"/>
</dbReference>
<reference evidence="2" key="1">
    <citation type="submission" date="2020-11" db="EMBL/GenBank/DDBJ databases">
        <authorList>
            <person name="Whitehead M."/>
        </authorList>
    </citation>
    <scope>NUCLEOTIDE SEQUENCE</scope>
    <source>
        <strain evidence="2">EGII</strain>
    </source>
</reference>
<dbReference type="InterPro" id="IPR029249">
    <property type="entry name" value="Rotatin_N"/>
</dbReference>
<comment type="caution">
    <text evidence="2">The sequence shown here is derived from an EMBL/GenBank/DDBJ whole genome shotgun (WGS) entry which is preliminary data.</text>
</comment>
<dbReference type="PANTHER" id="PTHR31691:SF1">
    <property type="entry name" value="ROTATIN"/>
    <property type="match status" value="1"/>
</dbReference>
<feature type="domain" description="Rotatin N-terminal" evidence="1">
    <location>
        <begin position="19"/>
        <end position="107"/>
    </location>
</feature>
<dbReference type="GO" id="GO:0005813">
    <property type="term" value="C:centrosome"/>
    <property type="evidence" value="ECO:0007669"/>
    <property type="project" value="InterPro"/>
</dbReference>
<dbReference type="PANTHER" id="PTHR31691">
    <property type="entry name" value="ROTATIN"/>
    <property type="match status" value="1"/>
</dbReference>
<dbReference type="GO" id="GO:0032053">
    <property type="term" value="P:ciliary basal body organization"/>
    <property type="evidence" value="ECO:0007669"/>
    <property type="project" value="TreeGrafter"/>
</dbReference>
<dbReference type="Pfam" id="PF14726">
    <property type="entry name" value="RTTN_N"/>
    <property type="match status" value="1"/>
</dbReference>
<dbReference type="EMBL" id="CAJHJT010000012">
    <property type="protein sequence ID" value="CAD6997148.1"/>
    <property type="molecule type" value="Genomic_DNA"/>
</dbReference>
<dbReference type="Proteomes" id="UP000606786">
    <property type="component" value="Unassembled WGS sequence"/>
</dbReference>
<proteinExistence type="predicted"/>
<name>A0A811UFN6_CERCA</name>
<dbReference type="OrthoDB" id="428850at2759"/>
<evidence type="ECO:0000259" key="1">
    <source>
        <dbReference type="Pfam" id="PF14726"/>
    </source>
</evidence>
<dbReference type="GO" id="GO:0005814">
    <property type="term" value="C:centriole"/>
    <property type="evidence" value="ECO:0007669"/>
    <property type="project" value="TreeGrafter"/>
</dbReference>
<organism evidence="2 3">
    <name type="scientific">Ceratitis capitata</name>
    <name type="common">Mediterranean fruit fly</name>
    <name type="synonym">Tephritis capitata</name>
    <dbReference type="NCBI Taxonomy" id="7213"/>
    <lineage>
        <taxon>Eukaryota</taxon>
        <taxon>Metazoa</taxon>
        <taxon>Ecdysozoa</taxon>
        <taxon>Arthropoda</taxon>
        <taxon>Hexapoda</taxon>
        <taxon>Insecta</taxon>
        <taxon>Pterygota</taxon>
        <taxon>Neoptera</taxon>
        <taxon>Endopterygota</taxon>
        <taxon>Diptera</taxon>
        <taxon>Brachycera</taxon>
        <taxon>Muscomorpha</taxon>
        <taxon>Tephritoidea</taxon>
        <taxon>Tephritidae</taxon>
        <taxon>Ceratitis</taxon>
        <taxon>Ceratitis</taxon>
    </lineage>
</organism>
<evidence type="ECO:0000313" key="2">
    <source>
        <dbReference type="EMBL" id="CAD6997148.1"/>
    </source>
</evidence>
<dbReference type="GO" id="GO:0036064">
    <property type="term" value="C:ciliary basal body"/>
    <property type="evidence" value="ECO:0007669"/>
    <property type="project" value="InterPro"/>
</dbReference>
<dbReference type="GO" id="GO:0010457">
    <property type="term" value="P:centriole-centriole cohesion"/>
    <property type="evidence" value="ECO:0007669"/>
    <property type="project" value="TreeGrafter"/>
</dbReference>
<gene>
    <name evidence="2" type="ORF">CCAP1982_LOCUS5793</name>
</gene>
<keyword evidence="3" id="KW-1185">Reference proteome</keyword>
<dbReference type="InterPro" id="IPR030791">
    <property type="entry name" value="Rotatin"/>
</dbReference>
<dbReference type="KEGG" id="ccat:101451308"/>
<accession>A0A811UFN6</accession>
<protein>
    <submittedName>
        <fullName evidence="2">(Mediterranean fruit fly) hypothetical protein</fullName>
    </submittedName>
</protein>
<evidence type="ECO:0000313" key="3">
    <source>
        <dbReference type="Proteomes" id="UP000606786"/>
    </source>
</evidence>
<sequence>MSLQLSPATIQKLTHESLEIRLRTLEQISNKLSRAFEHNESLEFKAGELCKQLIRWFGFEPLSATQLVLKLLIKILRSSYSEQAIGSLGSERFMREMEKVRHRVRKLSTESEMVDEIKVILSEYNGRKNTNITNKEKEVIEAISLVDRDKLESVNKSKEFLNRFGLDDYEPAWSKPTAADFAAISLIADILTNSTVDKAEITNTLLHLEVTMHDYPAEYMLQIPHVFLSLLNLYEPYVDEEDDMFQDVARTIKTYLHMLLLRLKERQNISAYSTNSEMLQLSGYQQLKLNTIIKYVLEQSVQILESLVCELRREIQGVVEIISACLQLCRIENLTINKNILSTLHKTILGLRRCFEQDGHFTLNRIKYLLIVCLLDDMLMHNKNYQTDEGDHQLLAFLLGDYTFKVNFPQRYRHIEECTKMYDFKTVFHYEKLRNYDSCMRFAISLMRHPDSKSEAIVMNGKDICVALESLKSIQLIELIFNAVLDCNKLYISEPTLREKAAELLLELLRLKYEPLKIHAYKMISMAVKRHFACLMQCERYCIGLANEQLMESQVLGVPLSSELILHLIYTCGDNLKQSICKISEEILLLILKSQNLLGEHWPKFLELFLPLLPVLQCCTHSQSIVELVQKLLDPDAKQLPFLTVLQGNIVFMFHRDSKVRSEAITRLIYIINSVPDADKYVPNLLHISDVIPNDICIMKNPREYQSIFPDITPSFERDTLHNLLSMLEIADVEPVIRKTTLMQLNIMCQQWHMLASLCEESAHYLILQALENSLSVASYEDYTGAAVPAIGMLCKMLLYDAALRSELSETPNIYVLLLRALCLYQNDMQLRQDVCVCLFLLLYTNFLVVLGNQRVEAPTLVGNLGLPLRCVLQSFEQGNITPYEYENLFKIESECNSYLRHLLAISLCDNQIPVPKQYLEEQKNYDFNVELQLTLRDWRLMNATIPKQNVQRFLRAILNATDHSSLINASISLQLQFFVHDQKSSVDATLMPDKIADELYNLIGKYLQLPPGNEADYQLFEALIDLCQLCVNLPLQVICVRLVKELVSDFRHAIIDLLKNVNISLRLYNKLTILLANVLKVVTTLNGDDTNLRILHSNLFELIFQLIIQHFPKRDLLRIRCLLGLLKTLSAFDITITDEKLMSYCKRLIKLSLALKSFTQTGSRWQIDCLTIVCQLYAQLEEPQRHFSLCESSVKYLSGLCGHCDRQVRALAWCILTHASCYVGHDSQRSVTFGFRFLEDILSYLPGGFMACCLCTFLDVGETIVVRQLAANLFVSFLTGMERYEEAYKLLTRHKFLPYSIEAIRGNCILERHLPPHFDLNFGMKITSCELISCLCRICYRMLPCHSLFASELCESDFMFKLYELLKIPLTNSNPAYYIMWGDICRLYAACYPTNFSVLKRTLCRDQVWLTNFYKLLETHIDSDAVVINILQLFLVLCKDELAYAKLCFQITKAPELLLTVFLRAFTISNINTPLQRYSLATLSLLLIKAQNNGANHANGHSFLIALEQSVEIANKGCDNIICTELNNSEEKISKQQHNIYDDRISLDAKDNAPPAPAVTRSAAVLLFAALFRLFQHLYSAADCKFESAPSKAQVQVSETMGILLSLSLAARMAAKQFKLFDKITQAFNVFFDQFKCSATTFVRRYGDNKKMTLVKNFQILLNVQIHWFSASDAALTNNLQCVALSKLIMQLWPWLPHSGELKELVLKVLCYHSEHSFVMCQQFSVVFSGFAHSLLQLVIKLIVAETTRVKPNTSENYPVIRTGLRMIMNCCSCIEGRVTIIKAHMMDMFDSMHPFHLKSPKIKAEILHSWLEFWELFSRYPEGANTRNLRALCDVVSRSPPSGNARLLTLRILRNMCFLPSNRSALVASTDFICTVNTIIEHQLNVSLKQKCTSYEEQLIACVGVWKLASGGAKYVAMLRSTNLAKHLRQLHERLSTLKEADPKQFSQMLFAGDLFYVLGVLLDIFNN</sequence>